<dbReference type="InterPro" id="IPR002820">
    <property type="entry name" value="Mopterin_CF_biosynth-C_dom"/>
</dbReference>
<proteinExistence type="predicted"/>
<comment type="function">
    <text evidence="6">Catalyzes the conversion of (8S)-3',8-cyclo-7,8-dihydroguanosine 5'-triphosphate to cyclic pyranopterin monophosphate (cPMP).</text>
</comment>
<organism evidence="8 9">
    <name type="scientific">Thermocrinis minervae</name>
    <dbReference type="NCBI Taxonomy" id="381751"/>
    <lineage>
        <taxon>Bacteria</taxon>
        <taxon>Pseudomonadati</taxon>
        <taxon>Aquificota</taxon>
        <taxon>Aquificia</taxon>
        <taxon>Aquificales</taxon>
        <taxon>Aquificaceae</taxon>
        <taxon>Thermocrinis</taxon>
    </lineage>
</organism>
<dbReference type="Pfam" id="PF01967">
    <property type="entry name" value="MoaC"/>
    <property type="match status" value="1"/>
</dbReference>
<dbReference type="EC" id="4.6.1.17" evidence="3"/>
<dbReference type="GO" id="GO:0006777">
    <property type="term" value="P:Mo-molybdopterin cofactor biosynthetic process"/>
    <property type="evidence" value="ECO:0007669"/>
    <property type="project" value="UniProtKB-KW"/>
</dbReference>
<dbReference type="RefSeq" id="WP_079653223.1">
    <property type="nucleotide sequence ID" value="NZ_LT670846.1"/>
</dbReference>
<evidence type="ECO:0000256" key="1">
    <source>
        <dbReference type="ARBA" id="ARBA00001637"/>
    </source>
</evidence>
<evidence type="ECO:0000256" key="5">
    <source>
        <dbReference type="ARBA" id="ARBA00023239"/>
    </source>
</evidence>
<dbReference type="Gene3D" id="3.30.70.640">
    <property type="entry name" value="Molybdopterin cofactor biosynthesis C (MoaC) domain"/>
    <property type="match status" value="1"/>
</dbReference>
<dbReference type="Proteomes" id="UP000189810">
    <property type="component" value="Chromosome I"/>
</dbReference>
<evidence type="ECO:0000256" key="2">
    <source>
        <dbReference type="ARBA" id="ARBA00005046"/>
    </source>
</evidence>
<comment type="pathway">
    <text evidence="2">Cofactor biosynthesis; molybdopterin biosynthesis.</text>
</comment>
<evidence type="ECO:0000256" key="3">
    <source>
        <dbReference type="ARBA" id="ARBA00012575"/>
    </source>
</evidence>
<dbReference type="SUPFAM" id="SSF55040">
    <property type="entry name" value="Molybdenum cofactor biosynthesis protein C, MoaC"/>
    <property type="match status" value="1"/>
</dbReference>
<dbReference type="NCBIfam" id="NF006870">
    <property type="entry name" value="PRK09364.1"/>
    <property type="match status" value="1"/>
</dbReference>
<reference evidence="8 9" key="1">
    <citation type="submission" date="2016-11" db="EMBL/GenBank/DDBJ databases">
        <authorList>
            <person name="Jaros S."/>
            <person name="Januszkiewicz K."/>
            <person name="Wedrychowicz H."/>
        </authorList>
    </citation>
    <scope>NUCLEOTIDE SEQUENCE [LARGE SCALE GENOMIC DNA]</scope>
    <source>
        <strain evidence="8 9">DSM 19557</strain>
    </source>
</reference>
<dbReference type="STRING" id="381751.SAMN05444391_0004"/>
<dbReference type="OrthoDB" id="9794429at2"/>
<dbReference type="EMBL" id="LT670846">
    <property type="protein sequence ID" value="SHK13076.1"/>
    <property type="molecule type" value="Genomic_DNA"/>
</dbReference>
<keyword evidence="4" id="KW-0501">Molybdenum cofactor biosynthesis</keyword>
<evidence type="ECO:0000313" key="8">
    <source>
        <dbReference type="EMBL" id="SHK13076.1"/>
    </source>
</evidence>
<dbReference type="InterPro" id="IPR036522">
    <property type="entry name" value="MoaC_sf"/>
</dbReference>
<dbReference type="NCBIfam" id="TIGR00581">
    <property type="entry name" value="moaC"/>
    <property type="match status" value="1"/>
</dbReference>
<dbReference type="GO" id="GO:0061799">
    <property type="term" value="F:cyclic pyranopterin monophosphate synthase activity"/>
    <property type="evidence" value="ECO:0007669"/>
    <property type="project" value="UniProtKB-EC"/>
</dbReference>
<evidence type="ECO:0000256" key="6">
    <source>
        <dbReference type="ARBA" id="ARBA00055087"/>
    </source>
</evidence>
<evidence type="ECO:0000313" key="9">
    <source>
        <dbReference type="Proteomes" id="UP000189810"/>
    </source>
</evidence>
<name>A0A1M6PYY6_9AQUI</name>
<dbReference type="InterPro" id="IPR047594">
    <property type="entry name" value="MoaC_bact/euk"/>
</dbReference>
<dbReference type="InterPro" id="IPR023045">
    <property type="entry name" value="MoaC"/>
</dbReference>
<dbReference type="UniPathway" id="UPA00344"/>
<evidence type="ECO:0000259" key="7">
    <source>
        <dbReference type="Pfam" id="PF01967"/>
    </source>
</evidence>
<evidence type="ECO:0000256" key="4">
    <source>
        <dbReference type="ARBA" id="ARBA00023150"/>
    </source>
</evidence>
<feature type="domain" description="Molybdopterin cofactor biosynthesis C (MoaC)" evidence="7">
    <location>
        <begin position="4"/>
        <end position="136"/>
    </location>
</feature>
<keyword evidence="9" id="KW-1185">Reference proteome</keyword>
<dbReference type="CDD" id="cd01420">
    <property type="entry name" value="MoaC_PE"/>
    <property type="match status" value="1"/>
</dbReference>
<dbReference type="AlphaFoldDB" id="A0A1M6PYY6"/>
<keyword evidence="5" id="KW-0456">Lyase</keyword>
<comment type="catalytic activity">
    <reaction evidence="1">
        <text>(8S)-3',8-cyclo-7,8-dihydroguanosine 5'-triphosphate = cyclic pyranopterin phosphate + diphosphate</text>
        <dbReference type="Rhea" id="RHEA:49580"/>
        <dbReference type="ChEBI" id="CHEBI:33019"/>
        <dbReference type="ChEBI" id="CHEBI:59648"/>
        <dbReference type="ChEBI" id="CHEBI:131766"/>
        <dbReference type="EC" id="4.6.1.17"/>
    </reaction>
</comment>
<protein>
    <recommendedName>
        <fullName evidence="3">cyclic pyranopterin monophosphate synthase</fullName>
        <ecNumber evidence="3">4.6.1.17</ecNumber>
    </recommendedName>
</protein>
<gene>
    <name evidence="8" type="ORF">SAMN05444391_0004</name>
</gene>
<accession>A0A1M6PYY6</accession>
<sequence length="244" mass="27221">MRTVDVSNKPPTLRIARAYGRIRLKTQTVQKIIQGQVPKGDVLSASKLAGIMASKHTHQLLPFCHPLSIDHVEVDLKINEDSIEVFSFVKGVARTGYEMEALTAVSVSLLCIYDMCKGLDDSMVIEEIKLLEKKGGKSDWRMESLNMFLDEELSEFSGIVESKGHKLSGEEKANVVITTKYVDLDERILPAETAVNLSLFSINPSTKGVIIGRKKGKLYIVLDKSAFLAFFENFSQLLPSWIQD</sequence>